<organism evidence="1 2">
    <name type="scientific">Gibberella moniliformis (strain M3125 / FGSC 7600)</name>
    <name type="common">Maize ear and stalk rot fungus</name>
    <name type="synonym">Fusarium verticillioides</name>
    <dbReference type="NCBI Taxonomy" id="334819"/>
    <lineage>
        <taxon>Eukaryota</taxon>
        <taxon>Fungi</taxon>
        <taxon>Dikarya</taxon>
        <taxon>Ascomycota</taxon>
        <taxon>Pezizomycotina</taxon>
        <taxon>Sordariomycetes</taxon>
        <taxon>Hypocreomycetidae</taxon>
        <taxon>Hypocreales</taxon>
        <taxon>Nectriaceae</taxon>
        <taxon>Fusarium</taxon>
        <taxon>Fusarium fujikuroi species complex</taxon>
    </lineage>
</organism>
<sequence length="237" mass="27145">MIGEPTDFFERENPPEAAWWVNLRLEAYLAIVNQASFPPYLDSPCTKRKLTTVDDKDWANLMLLQLTDIIRYCFSDNTDIEHYKALLKDITIWSETKPDSFDPIYTCNDAEKQVLPEIWLYSEPVAAGLQYYHLSRMLLMSHDPRLPKIGLARGRKMKQIEVEMKNDSKIVCAIAAGMGKASPTYLPACMAIALVGDLFNNRAEQDTLLRVLSNATDRFGWPSSYIKDSLQKTWGWL</sequence>
<evidence type="ECO:0000313" key="2">
    <source>
        <dbReference type="Proteomes" id="UP000009096"/>
    </source>
</evidence>
<dbReference type="EMBL" id="DS022243">
    <property type="protein sequence ID" value="EWG38259.1"/>
    <property type="molecule type" value="Genomic_DNA"/>
</dbReference>
<accession>W7LRX4</accession>
<evidence type="ECO:0008006" key="3">
    <source>
        <dbReference type="Google" id="ProtNLM"/>
    </source>
</evidence>
<dbReference type="OrthoDB" id="4525710at2759"/>
<evidence type="ECO:0000313" key="1">
    <source>
        <dbReference type="EMBL" id="EWG38259.1"/>
    </source>
</evidence>
<gene>
    <name evidence="1" type="ORF">FVEG_14854</name>
</gene>
<dbReference type="Proteomes" id="UP000009096">
    <property type="component" value="Chromosome 6"/>
</dbReference>
<name>W7LRX4_GIBM7</name>
<dbReference type="KEGG" id="fvr:FVEG_14854"/>
<dbReference type="RefSeq" id="XP_018744450.1">
    <property type="nucleotide sequence ID" value="XM_018903871.1"/>
</dbReference>
<protein>
    <recommendedName>
        <fullName evidence="3">ARCA protein</fullName>
    </recommendedName>
</protein>
<dbReference type="AlphaFoldDB" id="W7LRX4"/>
<proteinExistence type="predicted"/>
<reference evidence="1 2" key="1">
    <citation type="journal article" date="2010" name="Nature">
        <title>Comparative genomics reveals mobile pathogenicity chromosomes in Fusarium.</title>
        <authorList>
            <person name="Ma L.J."/>
            <person name="van der Does H.C."/>
            <person name="Borkovich K.A."/>
            <person name="Coleman J.J."/>
            <person name="Daboussi M.J."/>
            <person name="Di Pietro A."/>
            <person name="Dufresne M."/>
            <person name="Freitag M."/>
            <person name="Grabherr M."/>
            <person name="Henrissat B."/>
            <person name="Houterman P.M."/>
            <person name="Kang S."/>
            <person name="Shim W.B."/>
            <person name="Woloshuk C."/>
            <person name="Xie X."/>
            <person name="Xu J.R."/>
            <person name="Antoniw J."/>
            <person name="Baker S.E."/>
            <person name="Bluhm B.H."/>
            <person name="Breakspear A."/>
            <person name="Brown D.W."/>
            <person name="Butchko R.A."/>
            <person name="Chapman S."/>
            <person name="Coulson R."/>
            <person name="Coutinho P.M."/>
            <person name="Danchin E.G."/>
            <person name="Diener A."/>
            <person name="Gale L.R."/>
            <person name="Gardiner D.M."/>
            <person name="Goff S."/>
            <person name="Hammond-Kosack K.E."/>
            <person name="Hilburn K."/>
            <person name="Hua-Van A."/>
            <person name="Jonkers W."/>
            <person name="Kazan K."/>
            <person name="Kodira C.D."/>
            <person name="Koehrsen M."/>
            <person name="Kumar L."/>
            <person name="Lee Y.H."/>
            <person name="Li L."/>
            <person name="Manners J.M."/>
            <person name="Miranda-Saavedra D."/>
            <person name="Mukherjee M."/>
            <person name="Park G."/>
            <person name="Park J."/>
            <person name="Park S.Y."/>
            <person name="Proctor R.H."/>
            <person name="Regev A."/>
            <person name="Ruiz-Roldan M.C."/>
            <person name="Sain D."/>
            <person name="Sakthikumar S."/>
            <person name="Sykes S."/>
            <person name="Schwartz D.C."/>
            <person name="Turgeon B.G."/>
            <person name="Wapinski I."/>
            <person name="Yoder O."/>
            <person name="Young S."/>
            <person name="Zeng Q."/>
            <person name="Zhou S."/>
            <person name="Galagan J."/>
            <person name="Cuomo C.A."/>
            <person name="Kistler H.C."/>
            <person name="Rep M."/>
        </authorList>
    </citation>
    <scope>NUCLEOTIDE SEQUENCE [LARGE SCALE GENOMIC DNA]</scope>
    <source>
        <strain evidence="2">M3125 / FGSC 7600</strain>
    </source>
</reference>
<dbReference type="GeneID" id="30071730"/>
<dbReference type="STRING" id="334819.W7LRX4"/>
<dbReference type="EMBL" id="CM000583">
    <property type="protein sequence ID" value="EWG38259.1"/>
    <property type="molecule type" value="Genomic_DNA"/>
</dbReference>
<keyword evidence="2" id="KW-1185">Reference proteome</keyword>
<dbReference type="VEuPathDB" id="FungiDB:FVEG_14854"/>